<protein>
    <recommendedName>
        <fullName evidence="1">DUF7352 domain-containing protein</fullName>
    </recommendedName>
</protein>
<evidence type="ECO:0000313" key="2">
    <source>
        <dbReference type="EMBL" id="PAV27524.1"/>
    </source>
</evidence>
<dbReference type="Proteomes" id="UP000245887">
    <property type="component" value="Unassembled WGS sequence"/>
</dbReference>
<reference evidence="2 4" key="1">
    <citation type="submission" date="2017-07" db="EMBL/GenBank/DDBJ databases">
        <title>Tamlnaduibacter salinus (Mi-7) genome sequencing.</title>
        <authorList>
            <person name="Verma A."/>
            <person name="Krishnamurthi S."/>
        </authorList>
    </citation>
    <scope>NUCLEOTIDE SEQUENCE [LARGE SCALE GENOMIC DNA]</scope>
    <source>
        <strain evidence="2 4">Mi-7</strain>
    </source>
</reference>
<proteinExistence type="predicted"/>
<comment type="caution">
    <text evidence="2">The sequence shown here is derived from an EMBL/GenBank/DDBJ whole genome shotgun (WGS) entry which is preliminary data.</text>
</comment>
<organism evidence="2 4">
    <name type="scientific">Tamilnaduibacter salinus</name>
    <dbReference type="NCBI Taxonomy" id="1484056"/>
    <lineage>
        <taxon>Bacteria</taxon>
        <taxon>Pseudomonadati</taxon>
        <taxon>Pseudomonadota</taxon>
        <taxon>Gammaproteobacteria</taxon>
        <taxon>Pseudomonadales</taxon>
        <taxon>Marinobacteraceae</taxon>
        <taxon>Tamilnaduibacter</taxon>
    </lineage>
</organism>
<reference evidence="3 5" key="2">
    <citation type="submission" date="2018-04" db="EMBL/GenBank/DDBJ databases">
        <title>Genomic Encyclopedia of Type Strains, Phase IV (KMG-IV): sequencing the most valuable type-strain genomes for metagenomic binning, comparative biology and taxonomic classification.</title>
        <authorList>
            <person name="Goeker M."/>
        </authorList>
    </citation>
    <scope>NUCLEOTIDE SEQUENCE [LARGE SCALE GENOMIC DNA]</scope>
    <source>
        <strain evidence="3 5">DSM 28688</strain>
    </source>
</reference>
<dbReference type="OrthoDB" id="6077966at2"/>
<evidence type="ECO:0000259" key="1">
    <source>
        <dbReference type="Pfam" id="PF24043"/>
    </source>
</evidence>
<evidence type="ECO:0000313" key="4">
    <source>
        <dbReference type="Proteomes" id="UP000218332"/>
    </source>
</evidence>
<evidence type="ECO:0000313" key="3">
    <source>
        <dbReference type="EMBL" id="PVY77025.1"/>
    </source>
</evidence>
<evidence type="ECO:0000313" key="5">
    <source>
        <dbReference type="Proteomes" id="UP000245887"/>
    </source>
</evidence>
<dbReference type="InterPro" id="IPR055776">
    <property type="entry name" value="DUF7352"/>
</dbReference>
<dbReference type="RefSeq" id="WP_095609457.1">
    <property type="nucleotide sequence ID" value="NZ_NMPM01000002.1"/>
</dbReference>
<dbReference type="Pfam" id="PF24043">
    <property type="entry name" value="DUF7352"/>
    <property type="match status" value="1"/>
</dbReference>
<accession>A0A2A2I8A6</accession>
<dbReference type="EMBL" id="NMPM01000002">
    <property type="protein sequence ID" value="PAV27524.1"/>
    <property type="molecule type" value="Genomic_DNA"/>
</dbReference>
<keyword evidence="4" id="KW-1185">Reference proteome</keyword>
<feature type="domain" description="DUF7352" evidence="1">
    <location>
        <begin position="1"/>
        <end position="95"/>
    </location>
</feature>
<dbReference type="Proteomes" id="UP000218332">
    <property type="component" value="Unassembled WGS sequence"/>
</dbReference>
<sequence>MKTIHKYGLELSGDPVALALKEGSRVVRCEYIVAEKRVCLWVEVPLKVDIPETTSTFCVVRSGEPIADSYQYVDTAVDPFGPEAYHVFQLTQEQPGDSADASRSWIHAA</sequence>
<name>A0A2A2I8A6_9GAMM</name>
<dbReference type="EMBL" id="QEKQ01000004">
    <property type="protein sequence ID" value="PVY77025.1"/>
    <property type="molecule type" value="Genomic_DNA"/>
</dbReference>
<dbReference type="AlphaFoldDB" id="A0A2A2I8A6"/>
<gene>
    <name evidence="3" type="ORF">C8D92_104259</name>
    <name evidence="2" type="ORF">CF392_00205</name>
</gene>